<dbReference type="RefSeq" id="WP_052556541.1">
    <property type="nucleotide sequence ID" value="NZ_LR593886.1"/>
</dbReference>
<organism evidence="1 2">
    <name type="scientific">Gemmata massiliana</name>
    <dbReference type="NCBI Taxonomy" id="1210884"/>
    <lineage>
        <taxon>Bacteria</taxon>
        <taxon>Pseudomonadati</taxon>
        <taxon>Planctomycetota</taxon>
        <taxon>Planctomycetia</taxon>
        <taxon>Gemmatales</taxon>
        <taxon>Gemmataceae</taxon>
        <taxon>Gemmata</taxon>
    </lineage>
</organism>
<dbReference type="AlphaFoldDB" id="A0A6P2DEB4"/>
<gene>
    <name evidence="1" type="ORF">SOIL9_00890</name>
</gene>
<name>A0A6P2DEB4_9BACT</name>
<keyword evidence="2" id="KW-1185">Reference proteome</keyword>
<dbReference type="EMBL" id="LR593886">
    <property type="protein sequence ID" value="VTR98994.1"/>
    <property type="molecule type" value="Genomic_DNA"/>
</dbReference>
<dbReference type="Proteomes" id="UP000464178">
    <property type="component" value="Chromosome"/>
</dbReference>
<reference evidence="1 2" key="1">
    <citation type="submission" date="2019-05" db="EMBL/GenBank/DDBJ databases">
        <authorList>
            <consortium name="Science for Life Laboratories"/>
        </authorList>
    </citation>
    <scope>NUCLEOTIDE SEQUENCE [LARGE SCALE GENOMIC DNA]</scope>
    <source>
        <strain evidence="1">Soil9</strain>
    </source>
</reference>
<evidence type="ECO:0000313" key="2">
    <source>
        <dbReference type="Proteomes" id="UP000464178"/>
    </source>
</evidence>
<evidence type="ECO:0000313" key="1">
    <source>
        <dbReference type="EMBL" id="VTR98994.1"/>
    </source>
</evidence>
<accession>A0A6P2DEB4</accession>
<dbReference type="KEGG" id="gms:SOIL9_00890"/>
<proteinExistence type="predicted"/>
<protein>
    <submittedName>
        <fullName evidence="1">Uncharacterized protein</fullName>
    </submittedName>
</protein>
<sequence length="143" mass="15204">MRTVLAMGLATIIGFGFGGAVRAEDEVGPHKGPVAEWGDEEYHLEVVADAKTGDVTVYVYGNHSDLHKGRAKAIEAKSLVLALKTTDPATTVKLEAKPAKDDPQGKSSVFVAKNDAFKTDKKLTGTISGKLGTKPYSGDFKQK</sequence>